<feature type="coiled-coil region" evidence="1">
    <location>
        <begin position="228"/>
        <end position="255"/>
    </location>
</feature>
<dbReference type="Proteomes" id="UP001591681">
    <property type="component" value="Unassembled WGS sequence"/>
</dbReference>
<evidence type="ECO:0000256" key="1">
    <source>
        <dbReference type="SAM" id="Coils"/>
    </source>
</evidence>
<protein>
    <recommendedName>
        <fullName evidence="5">HAUS augmin-like complex subunit 5</fullName>
    </recommendedName>
</protein>
<sequence>MENTQPIREQRQALEENLSKGEVELCFDLSGKGDDGLNMEPLVMHEVRKLCEDRVQFMKSALDEACSEDELDDAIAFKDNPTPAQREALYKDWINAVQVFLQTHPPSHVLSALHVLALQQQQQEGTSQQPSAPEGSANPPPHRSTGFAHVESKAEESRPSLKALFQAAWVEVEEVVVELTRTRSRTKEVKNDIRVLLNEKSMLHDDQDSLKHCALVEGLGRVAWAAERRSVQEQCAHMEAQAAQVERDKRALREMQHGIMGLWKAVEKRQETVRDLMTAISLSQRELLRLHSEVRQFLSGSLFPLYGEIIELIGLLSNYVSVETRQFMNVPMAALDCRELNGDQTPASELSINRINAPRFLNLCKSLDFPMYKAPSELLSHVARQRLELRYRRDALLLLSSSTASVHKARTQLPAPDCKALLEKVRCVDEELQRTVLPRATAVVKRCSKGMDSCSQLKTVIKHWWEQPAQFALPEMCVEGKTFIQWLYRWHQATKKHDV</sequence>
<dbReference type="PROSITE" id="PS00422">
    <property type="entry name" value="GRANINS_1"/>
    <property type="match status" value="1"/>
</dbReference>
<evidence type="ECO:0008006" key="5">
    <source>
        <dbReference type="Google" id="ProtNLM"/>
    </source>
</evidence>
<evidence type="ECO:0000313" key="3">
    <source>
        <dbReference type="EMBL" id="KAL2095292.1"/>
    </source>
</evidence>
<proteinExistence type="predicted"/>
<reference evidence="3 4" key="1">
    <citation type="submission" date="2024-09" db="EMBL/GenBank/DDBJ databases">
        <title>A chromosome-level genome assembly of Gray's grenadier anchovy, Coilia grayii.</title>
        <authorList>
            <person name="Fu Z."/>
        </authorList>
    </citation>
    <scope>NUCLEOTIDE SEQUENCE [LARGE SCALE GENOMIC DNA]</scope>
    <source>
        <strain evidence="3">G4</strain>
        <tissue evidence="3">Muscle</tissue>
    </source>
</reference>
<gene>
    <name evidence="3" type="ORF">ACEWY4_010011</name>
</gene>
<keyword evidence="1" id="KW-0175">Coiled coil</keyword>
<organism evidence="3 4">
    <name type="scientific">Coilia grayii</name>
    <name type="common">Gray's grenadier anchovy</name>
    <dbReference type="NCBI Taxonomy" id="363190"/>
    <lineage>
        <taxon>Eukaryota</taxon>
        <taxon>Metazoa</taxon>
        <taxon>Chordata</taxon>
        <taxon>Craniata</taxon>
        <taxon>Vertebrata</taxon>
        <taxon>Euteleostomi</taxon>
        <taxon>Actinopterygii</taxon>
        <taxon>Neopterygii</taxon>
        <taxon>Teleostei</taxon>
        <taxon>Clupei</taxon>
        <taxon>Clupeiformes</taxon>
        <taxon>Clupeoidei</taxon>
        <taxon>Engraulidae</taxon>
        <taxon>Coilinae</taxon>
        <taxon>Coilia</taxon>
    </lineage>
</organism>
<accession>A0ABD1K823</accession>
<dbReference type="AlphaFoldDB" id="A0ABD1K823"/>
<evidence type="ECO:0000313" key="4">
    <source>
        <dbReference type="Proteomes" id="UP001591681"/>
    </source>
</evidence>
<feature type="region of interest" description="Disordered" evidence="2">
    <location>
        <begin position="120"/>
        <end position="153"/>
    </location>
</feature>
<keyword evidence="4" id="KW-1185">Reference proteome</keyword>
<dbReference type="PANTHER" id="PTHR28588:SF1">
    <property type="entry name" value="HAUS AUGMIN-LIKE COMPLEX SUBUNIT 5"/>
    <property type="match status" value="1"/>
</dbReference>
<dbReference type="InterPro" id="IPR018054">
    <property type="entry name" value="Chromogranin_CS"/>
</dbReference>
<evidence type="ECO:0000256" key="2">
    <source>
        <dbReference type="SAM" id="MobiDB-lite"/>
    </source>
</evidence>
<dbReference type="EMBL" id="JBHFQA010000008">
    <property type="protein sequence ID" value="KAL2095292.1"/>
    <property type="molecule type" value="Genomic_DNA"/>
</dbReference>
<dbReference type="Pfam" id="PF14817">
    <property type="entry name" value="HAUS5"/>
    <property type="match status" value="1"/>
</dbReference>
<name>A0ABD1K823_9TELE</name>
<dbReference type="PANTHER" id="PTHR28588">
    <property type="entry name" value="HAUS AUGMIN-LIKE COMPLEX SUBUNIT 5"/>
    <property type="match status" value="1"/>
</dbReference>
<comment type="caution">
    <text evidence="3">The sequence shown here is derived from an EMBL/GenBank/DDBJ whole genome shotgun (WGS) entry which is preliminary data.</text>
</comment>
<dbReference type="InterPro" id="IPR029131">
    <property type="entry name" value="HAUS5"/>
</dbReference>